<evidence type="ECO:0000256" key="2">
    <source>
        <dbReference type="ARBA" id="ARBA00022771"/>
    </source>
</evidence>
<sequence length="184" mass="21259">MVTISKTRPSCSRIKVMVDLLADLPHSMIMDIENEETGEQSCFSRWRSRRLHLRHLQSPQQQRSHSRAAAALMMGDDMHKLSRSRFERGDFGLNGGVGITNPGSRQIYLTFPADSTFKEEDVSNYFLYYCTYGPVQDVRIPYQQKRMFGFVTFVYPETVKTILAKGNPYFVCDARVLVKPYKEK</sequence>
<keyword evidence="9" id="KW-1185">Reference proteome</keyword>
<evidence type="ECO:0000256" key="1">
    <source>
        <dbReference type="ARBA" id="ARBA00022723"/>
    </source>
</evidence>
<keyword evidence="5" id="KW-0238">DNA-binding</keyword>
<keyword evidence="4 6" id="KW-0694">RNA-binding</keyword>
<evidence type="ECO:0000256" key="4">
    <source>
        <dbReference type="ARBA" id="ARBA00022884"/>
    </source>
</evidence>
<dbReference type="Gene3D" id="3.30.70.330">
    <property type="match status" value="1"/>
</dbReference>
<evidence type="ECO:0000256" key="6">
    <source>
        <dbReference type="PROSITE-ProRule" id="PRU00176"/>
    </source>
</evidence>
<name>K4AWK4_SOLLC</name>
<dbReference type="PROSITE" id="PS50102">
    <property type="entry name" value="RRM"/>
    <property type="match status" value="1"/>
</dbReference>
<evidence type="ECO:0000256" key="5">
    <source>
        <dbReference type="ARBA" id="ARBA00023125"/>
    </source>
</evidence>
<dbReference type="InterPro" id="IPR035979">
    <property type="entry name" value="RBD_domain_sf"/>
</dbReference>
<dbReference type="SMART" id="SM00360">
    <property type="entry name" value="RRM"/>
    <property type="match status" value="1"/>
</dbReference>
<dbReference type="InterPro" id="IPR000504">
    <property type="entry name" value="RRM_dom"/>
</dbReference>
<protein>
    <recommendedName>
        <fullName evidence="7">RRM domain-containing protein</fullName>
    </recommendedName>
</protein>
<dbReference type="PANTHER" id="PTHR24009:SF11">
    <property type="entry name" value="ZINC FINGER CCCH DOMAIN-CONTAINING PROTEIN 53-LIKE"/>
    <property type="match status" value="1"/>
</dbReference>
<dbReference type="eggNOG" id="ENOG502QWIK">
    <property type="taxonomic scope" value="Eukaryota"/>
</dbReference>
<evidence type="ECO:0000313" key="8">
    <source>
        <dbReference type="EnsemblPlants" id="Solyc01g066010.1.1"/>
    </source>
</evidence>
<keyword evidence="2" id="KW-0863">Zinc-finger</keyword>
<keyword evidence="3" id="KW-0862">Zinc</keyword>
<evidence type="ECO:0000313" key="9">
    <source>
        <dbReference type="Proteomes" id="UP000004994"/>
    </source>
</evidence>
<dbReference type="PaxDb" id="4081-Solyc01g066010.1.1"/>
<dbReference type="AlphaFoldDB" id="K4AWK4"/>
<reference evidence="8" key="2">
    <citation type="submission" date="2015-06" db="UniProtKB">
        <authorList>
            <consortium name="EnsemblPlants"/>
        </authorList>
    </citation>
    <scope>IDENTIFICATION</scope>
    <source>
        <strain evidence="8">cv. Heinz 1706</strain>
    </source>
</reference>
<reference evidence="8" key="1">
    <citation type="journal article" date="2012" name="Nature">
        <title>The tomato genome sequence provides insights into fleshy fruit evolution.</title>
        <authorList>
            <consortium name="Tomato Genome Consortium"/>
        </authorList>
    </citation>
    <scope>NUCLEOTIDE SEQUENCE [LARGE SCALE GENOMIC DNA]</scope>
    <source>
        <strain evidence="8">cv. Heinz 1706</strain>
    </source>
</reference>
<proteinExistence type="predicted"/>
<dbReference type="InterPro" id="IPR012677">
    <property type="entry name" value="Nucleotide-bd_a/b_plait_sf"/>
</dbReference>
<dbReference type="FunFam" id="3.30.70.330:FF:000678">
    <property type="entry name" value="zinc finger CCCH domain-containing protein 53-like isoform X2"/>
    <property type="match status" value="1"/>
</dbReference>
<dbReference type="PANTHER" id="PTHR24009">
    <property type="entry name" value="RNA-BINDING (RRM/RBD/RNP MOTIFS)"/>
    <property type="match status" value="1"/>
</dbReference>
<accession>K4AWK4</accession>
<dbReference type="GO" id="GO:0008270">
    <property type="term" value="F:zinc ion binding"/>
    <property type="evidence" value="ECO:0007669"/>
    <property type="project" value="UniProtKB-KW"/>
</dbReference>
<dbReference type="HOGENOM" id="CLU_1470607_0_0_1"/>
<dbReference type="CDD" id="cd12458">
    <property type="entry name" value="RRM_AtC3H46_like"/>
    <property type="match status" value="1"/>
</dbReference>
<keyword evidence="1" id="KW-0479">Metal-binding</keyword>
<dbReference type="PhylomeDB" id="K4AWK4"/>
<dbReference type="Proteomes" id="UP000004994">
    <property type="component" value="Chromosome 1"/>
</dbReference>
<dbReference type="Gramene" id="Solyc01g066010.1.1">
    <property type="protein sequence ID" value="Solyc01g066010.1.1"/>
    <property type="gene ID" value="Solyc01g066010.1"/>
</dbReference>
<evidence type="ECO:0000256" key="3">
    <source>
        <dbReference type="ARBA" id="ARBA00022833"/>
    </source>
</evidence>
<dbReference type="SUPFAM" id="SSF54928">
    <property type="entry name" value="RNA-binding domain, RBD"/>
    <property type="match status" value="1"/>
</dbReference>
<dbReference type="GO" id="GO:0003723">
    <property type="term" value="F:RNA binding"/>
    <property type="evidence" value="ECO:0007669"/>
    <property type="project" value="UniProtKB-UniRule"/>
</dbReference>
<dbReference type="InParanoid" id="K4AWK4"/>
<evidence type="ECO:0000259" key="7">
    <source>
        <dbReference type="PROSITE" id="PS50102"/>
    </source>
</evidence>
<dbReference type="InterPro" id="IPR034365">
    <property type="entry name" value="AtC3H46-like_RRM"/>
</dbReference>
<dbReference type="GO" id="GO:0003677">
    <property type="term" value="F:DNA binding"/>
    <property type="evidence" value="ECO:0007669"/>
    <property type="project" value="UniProtKB-KW"/>
</dbReference>
<dbReference type="STRING" id="4081.K4AWK4"/>
<feature type="domain" description="RRM" evidence="7">
    <location>
        <begin position="105"/>
        <end position="184"/>
    </location>
</feature>
<dbReference type="EnsemblPlants" id="Solyc01g066010.1.1">
    <property type="protein sequence ID" value="Solyc01g066010.1.1"/>
    <property type="gene ID" value="Solyc01g066010.1"/>
</dbReference>
<organism evidence="8">
    <name type="scientific">Solanum lycopersicum</name>
    <name type="common">Tomato</name>
    <name type="synonym">Lycopersicon esculentum</name>
    <dbReference type="NCBI Taxonomy" id="4081"/>
    <lineage>
        <taxon>Eukaryota</taxon>
        <taxon>Viridiplantae</taxon>
        <taxon>Streptophyta</taxon>
        <taxon>Embryophyta</taxon>
        <taxon>Tracheophyta</taxon>
        <taxon>Spermatophyta</taxon>
        <taxon>Magnoliopsida</taxon>
        <taxon>eudicotyledons</taxon>
        <taxon>Gunneridae</taxon>
        <taxon>Pentapetalae</taxon>
        <taxon>asterids</taxon>
        <taxon>lamiids</taxon>
        <taxon>Solanales</taxon>
        <taxon>Solanaceae</taxon>
        <taxon>Solanoideae</taxon>
        <taxon>Solaneae</taxon>
        <taxon>Solanum</taxon>
        <taxon>Solanum subgen. Lycopersicon</taxon>
    </lineage>
</organism>